<evidence type="ECO:0000313" key="5">
    <source>
        <dbReference type="Proteomes" id="UP000026915"/>
    </source>
</evidence>
<reference evidence="4 5" key="1">
    <citation type="journal article" date="2013" name="Genome Biol.">
        <title>The genome sequence of the most widely cultivated cacao type and its use to identify candidate genes regulating pod color.</title>
        <authorList>
            <person name="Motamayor J.C."/>
            <person name="Mockaitis K."/>
            <person name="Schmutz J."/>
            <person name="Haiminen N."/>
            <person name="Iii D.L."/>
            <person name="Cornejo O."/>
            <person name="Findley S.D."/>
            <person name="Zheng P."/>
            <person name="Utro F."/>
            <person name="Royaert S."/>
            <person name="Saski C."/>
            <person name="Jenkins J."/>
            <person name="Podicheti R."/>
            <person name="Zhao M."/>
            <person name="Scheffler B.E."/>
            <person name="Stack J.C."/>
            <person name="Feltus F.A."/>
            <person name="Mustiga G.M."/>
            <person name="Amores F."/>
            <person name="Phillips W."/>
            <person name="Marelli J.P."/>
            <person name="May G.D."/>
            <person name="Shapiro H."/>
            <person name="Ma J."/>
            <person name="Bustamante C.D."/>
            <person name="Schnell R.J."/>
            <person name="Main D."/>
            <person name="Gilbert D."/>
            <person name="Parida L."/>
            <person name="Kuhn D.N."/>
        </authorList>
    </citation>
    <scope>NUCLEOTIDE SEQUENCE [LARGE SCALE GENOMIC DNA]</scope>
    <source>
        <strain evidence="5">cv. Matina 1-6</strain>
    </source>
</reference>
<dbReference type="Gramene" id="EOY06467">
    <property type="protein sequence ID" value="EOY06467"/>
    <property type="gene ID" value="TCM_021177"/>
</dbReference>
<accession>A0A061EQ41</accession>
<dbReference type="InParanoid" id="A0A061EQ41"/>
<evidence type="ECO:0000256" key="3">
    <source>
        <dbReference type="ARBA" id="ARBA00022946"/>
    </source>
</evidence>
<evidence type="ECO:0000313" key="4">
    <source>
        <dbReference type="EMBL" id="EOY06467.1"/>
    </source>
</evidence>
<keyword evidence="5" id="KW-1185">Reference proteome</keyword>
<dbReference type="PANTHER" id="PTHR13068">
    <property type="entry name" value="CGI-12 PROTEIN-RELATED"/>
    <property type="match status" value="1"/>
</dbReference>
<evidence type="ECO:0000256" key="1">
    <source>
        <dbReference type="ARBA" id="ARBA00007692"/>
    </source>
</evidence>
<dbReference type="Pfam" id="PF02536">
    <property type="entry name" value="mTERF"/>
    <property type="match status" value="1"/>
</dbReference>
<dbReference type="STRING" id="3641.A0A061EQ41"/>
<sequence length="130" mass="14749">MFRIQPQILLQSPPKLKEIGDTIKNMGFDPTGKRYLTALFVYSSMTKATWDSKVDHFKKLGWSEEEICKAFHLQPILMKTSEHKITAIMSFLVNKMGFTPSAIVILMSSLEKKIVPRGLFGKDLLSKTLA</sequence>
<dbReference type="AlphaFoldDB" id="A0A061EQ41"/>
<organism evidence="4 5">
    <name type="scientific">Theobroma cacao</name>
    <name type="common">Cacao</name>
    <name type="synonym">Cocoa</name>
    <dbReference type="NCBI Taxonomy" id="3641"/>
    <lineage>
        <taxon>Eukaryota</taxon>
        <taxon>Viridiplantae</taxon>
        <taxon>Streptophyta</taxon>
        <taxon>Embryophyta</taxon>
        <taxon>Tracheophyta</taxon>
        <taxon>Spermatophyta</taxon>
        <taxon>Magnoliopsida</taxon>
        <taxon>eudicotyledons</taxon>
        <taxon>Gunneridae</taxon>
        <taxon>Pentapetalae</taxon>
        <taxon>rosids</taxon>
        <taxon>malvids</taxon>
        <taxon>Malvales</taxon>
        <taxon>Malvaceae</taxon>
        <taxon>Byttnerioideae</taxon>
        <taxon>Theobroma</taxon>
    </lineage>
</organism>
<dbReference type="Proteomes" id="UP000026915">
    <property type="component" value="Chromosome 4"/>
</dbReference>
<dbReference type="InterPro" id="IPR038538">
    <property type="entry name" value="MTERF_sf"/>
</dbReference>
<dbReference type="eggNOG" id="KOG1267">
    <property type="taxonomic scope" value="Eukaryota"/>
</dbReference>
<keyword evidence="2" id="KW-0804">Transcription</keyword>
<dbReference type="InterPro" id="IPR003690">
    <property type="entry name" value="MTERF"/>
</dbReference>
<keyword evidence="2" id="KW-0806">Transcription termination</keyword>
<dbReference type="GO" id="GO:0006353">
    <property type="term" value="P:DNA-templated transcription termination"/>
    <property type="evidence" value="ECO:0007669"/>
    <property type="project" value="UniProtKB-KW"/>
</dbReference>
<evidence type="ECO:0008006" key="6">
    <source>
        <dbReference type="Google" id="ProtNLM"/>
    </source>
</evidence>
<proteinExistence type="inferred from homology"/>
<dbReference type="HOGENOM" id="CLU_119354_0_0_1"/>
<protein>
    <recommendedName>
        <fullName evidence="6">Mitochondrial transcription termination factor family protein</fullName>
    </recommendedName>
</protein>
<keyword evidence="3" id="KW-0809">Transit peptide</keyword>
<dbReference type="Gene3D" id="1.25.70.10">
    <property type="entry name" value="Transcription termination factor 3, mitochondrial"/>
    <property type="match status" value="1"/>
</dbReference>
<dbReference type="GO" id="GO:0003676">
    <property type="term" value="F:nucleic acid binding"/>
    <property type="evidence" value="ECO:0007669"/>
    <property type="project" value="InterPro"/>
</dbReference>
<name>A0A061EQ41_THECC</name>
<dbReference type="EMBL" id="CM001882">
    <property type="protein sequence ID" value="EOY06467.1"/>
    <property type="molecule type" value="Genomic_DNA"/>
</dbReference>
<comment type="similarity">
    <text evidence="1">Belongs to the mTERF family.</text>
</comment>
<evidence type="ECO:0000256" key="2">
    <source>
        <dbReference type="ARBA" id="ARBA00022472"/>
    </source>
</evidence>
<dbReference type="OMA" id="WSEEEIC"/>
<keyword evidence="2" id="KW-0805">Transcription regulation</keyword>
<dbReference type="PANTHER" id="PTHR13068:SF166">
    <property type="entry name" value="TRANSCRIPTION TERMINATION FACTOR MTERF15, MITOCHONDRIAL-LIKE"/>
    <property type="match status" value="1"/>
</dbReference>
<gene>
    <name evidence="4" type="ORF">TCM_021177</name>
</gene>